<keyword evidence="2" id="KW-1185">Reference proteome</keyword>
<accession>A0ACC3AJZ8</accession>
<protein>
    <submittedName>
        <fullName evidence="1">Uncharacterized protein</fullName>
    </submittedName>
</protein>
<dbReference type="Proteomes" id="UP001172386">
    <property type="component" value="Unassembled WGS sequence"/>
</dbReference>
<proteinExistence type="predicted"/>
<evidence type="ECO:0000313" key="1">
    <source>
        <dbReference type="EMBL" id="KAJ9664196.1"/>
    </source>
</evidence>
<name>A0ACC3AJZ8_9EURO</name>
<dbReference type="EMBL" id="JAPDRQ010000004">
    <property type="protein sequence ID" value="KAJ9664196.1"/>
    <property type="molecule type" value="Genomic_DNA"/>
</dbReference>
<sequence>MAAPKPVSPLSEPPYLSGLPTAYHKPTHLKFQKACRAFIEKNLMPQAFEWETAETVPDHVFPIFAKAHMLIPNLPAPLPVQWLHRVGIKDILGTPVEEWDYLHTGIYLDEMSRTGVSGPGSSMTAGMAFGVPPVLKFGNEALKERFIPDALLGKKKWCIAITEPSAGSDVANIATVAKKTADGKHYIINGEKKWITNGFWSDYAAMAVRTGGPGASGLSMIVCPLKGYPGVTMRRLKVSGQISAGTTYIELDDVKVPVENLIGVEGMGMRYVMTNFNHERLTIAVGVARQSRVALSSAFDYCLKREAFGKTLMDQPVVRHRLAKAAAELETLQAWVDQFLYMMTQLSKEEADLKLGGLTALCKAKAGMVFKECAETAVLLFGGNGYTRTGQGEIAEKAYREVMGARIPGGSEDVMLDLAIRQLVKNFKNATQALERPRGSSRL</sequence>
<comment type="caution">
    <text evidence="1">The sequence shown here is derived from an EMBL/GenBank/DDBJ whole genome shotgun (WGS) entry which is preliminary data.</text>
</comment>
<evidence type="ECO:0000313" key="2">
    <source>
        <dbReference type="Proteomes" id="UP001172386"/>
    </source>
</evidence>
<gene>
    <name evidence="1" type="ORF">H2198_000414</name>
</gene>
<reference evidence="1" key="1">
    <citation type="submission" date="2022-10" db="EMBL/GenBank/DDBJ databases">
        <title>Culturing micro-colonial fungi from biological soil crusts in the Mojave desert and describing Neophaeococcomyces mojavensis, and introducing the new genera and species Taxawa tesnikishii.</title>
        <authorList>
            <person name="Kurbessoian T."/>
            <person name="Stajich J.E."/>
        </authorList>
    </citation>
    <scope>NUCLEOTIDE SEQUENCE</scope>
    <source>
        <strain evidence="1">JES_112</strain>
    </source>
</reference>
<organism evidence="1 2">
    <name type="scientific">Neophaeococcomyces mojaviensis</name>
    <dbReference type="NCBI Taxonomy" id="3383035"/>
    <lineage>
        <taxon>Eukaryota</taxon>
        <taxon>Fungi</taxon>
        <taxon>Dikarya</taxon>
        <taxon>Ascomycota</taxon>
        <taxon>Pezizomycotina</taxon>
        <taxon>Eurotiomycetes</taxon>
        <taxon>Chaetothyriomycetidae</taxon>
        <taxon>Chaetothyriales</taxon>
        <taxon>Chaetothyriales incertae sedis</taxon>
        <taxon>Neophaeococcomyces</taxon>
    </lineage>
</organism>